<evidence type="ECO:0000313" key="5">
    <source>
        <dbReference type="EMBL" id="CAH0038717.1"/>
    </source>
</evidence>
<dbReference type="InterPro" id="IPR029063">
    <property type="entry name" value="SAM-dependent_MTases_sf"/>
</dbReference>
<feature type="compositionally biased region" description="Polar residues" evidence="4">
    <location>
        <begin position="239"/>
        <end position="253"/>
    </location>
</feature>
<protein>
    <recommendedName>
        <fullName evidence="2">tRNA (adenine(58)-N(1))-methyltransferase catalytic subunit TRM61</fullName>
        <ecNumber evidence="1">2.1.1.220</ecNumber>
    </recommendedName>
    <alternativeName>
        <fullName evidence="3">tRNA(m1A58)-methyltransferase subunit TRM61</fullName>
    </alternativeName>
</protein>
<feature type="compositionally biased region" description="Basic and acidic residues" evidence="4">
    <location>
        <begin position="206"/>
        <end position="216"/>
    </location>
</feature>
<evidence type="ECO:0000256" key="2">
    <source>
        <dbReference type="ARBA" id="ARBA00015963"/>
    </source>
</evidence>
<dbReference type="InterPro" id="IPR014816">
    <property type="entry name" value="tRNA_MeTrfase_Gcd14"/>
</dbReference>
<dbReference type="Gene3D" id="3.40.50.150">
    <property type="entry name" value="Vaccinia Virus protein VP39"/>
    <property type="match status" value="1"/>
</dbReference>
<name>A0A9N9W343_9HYPO</name>
<dbReference type="SUPFAM" id="SSF53335">
    <property type="entry name" value="S-adenosyl-L-methionine-dependent methyltransferases"/>
    <property type="match status" value="1"/>
</dbReference>
<dbReference type="GO" id="GO:0160107">
    <property type="term" value="F:tRNA (adenine(58)-N1)-methyltransferase activity"/>
    <property type="evidence" value="ECO:0007669"/>
    <property type="project" value="UniProtKB-EC"/>
</dbReference>
<dbReference type="PANTHER" id="PTHR12133">
    <property type="entry name" value="TRNA (ADENINE(58)-N(1))-METHYLTRANSFERASE"/>
    <property type="match status" value="1"/>
</dbReference>
<keyword evidence="6" id="KW-1185">Reference proteome</keyword>
<organism evidence="5 6">
    <name type="scientific">Clonostachys rhizophaga</name>
    <dbReference type="NCBI Taxonomy" id="160324"/>
    <lineage>
        <taxon>Eukaryota</taxon>
        <taxon>Fungi</taxon>
        <taxon>Dikarya</taxon>
        <taxon>Ascomycota</taxon>
        <taxon>Pezizomycotina</taxon>
        <taxon>Sordariomycetes</taxon>
        <taxon>Hypocreomycetidae</taxon>
        <taxon>Hypocreales</taxon>
        <taxon>Bionectriaceae</taxon>
        <taxon>Clonostachys</taxon>
    </lineage>
</organism>
<evidence type="ECO:0000313" key="6">
    <source>
        <dbReference type="Proteomes" id="UP000696573"/>
    </source>
</evidence>
<dbReference type="AlphaFoldDB" id="A0A9N9W343"/>
<gene>
    <name evidence="5" type="ORF">CRHIZ90672A_00006373</name>
</gene>
<evidence type="ECO:0000256" key="4">
    <source>
        <dbReference type="SAM" id="MobiDB-lite"/>
    </source>
</evidence>
<comment type="caution">
    <text evidence="5">The sequence shown here is derived from an EMBL/GenBank/DDBJ whole genome shotgun (WGS) entry which is preliminary data.</text>
</comment>
<dbReference type="PANTHER" id="PTHR12133:SF1">
    <property type="entry name" value="TRNA (ADENINE(58)-N(1))-METHYLTRANSFERASE, MITOCHONDRIAL"/>
    <property type="match status" value="1"/>
</dbReference>
<accession>A0A9N9W343</accession>
<dbReference type="Proteomes" id="UP000696573">
    <property type="component" value="Unassembled WGS sequence"/>
</dbReference>
<dbReference type="GO" id="GO:0031515">
    <property type="term" value="C:tRNA (m1A) methyltransferase complex"/>
    <property type="evidence" value="ECO:0007669"/>
    <property type="project" value="InterPro"/>
</dbReference>
<dbReference type="PROSITE" id="PS51620">
    <property type="entry name" value="SAM_TRM61"/>
    <property type="match status" value="1"/>
</dbReference>
<proteinExistence type="predicted"/>
<evidence type="ECO:0000256" key="1">
    <source>
        <dbReference type="ARBA" id="ARBA00012796"/>
    </source>
</evidence>
<dbReference type="EC" id="2.1.1.220" evidence="1"/>
<dbReference type="OrthoDB" id="5585464at2759"/>
<dbReference type="GO" id="GO:0005739">
    <property type="term" value="C:mitochondrion"/>
    <property type="evidence" value="ECO:0007669"/>
    <property type="project" value="TreeGrafter"/>
</dbReference>
<evidence type="ECO:0000256" key="3">
    <source>
        <dbReference type="ARBA" id="ARBA00033309"/>
    </source>
</evidence>
<reference evidence="5" key="1">
    <citation type="submission" date="2021-10" db="EMBL/GenBank/DDBJ databases">
        <authorList>
            <person name="Piombo E."/>
        </authorList>
    </citation>
    <scope>NUCLEOTIDE SEQUENCE</scope>
</reference>
<sequence>MRVPATSQCLRQAVHRVPPQRRWFTCDRLIQEHDVVLLRQRGDKRAKWKLTPALRDDESHRIKLSYGAHVRAQDLIGKRYLDTVTDSAGREVAIHEASMASYIVNSERMATPIYPQDCSVIVSMLDLNPERPGENDDDDGLFEVFEAGTGMGSLTMHIARALHAANPPMRKDLRDAVATASLERRAPAPGGEAVADAEIETSGAEKPAESVPRDENEVSPSTDSELATPEPSSPVPSDIESNPTTPALDQQPPIQTMTLSRLDVAPNIAKDLADWSSSRRAVLHTLDRNPSHSRAAYKLLRRFRRAIYLPSVDFHIGSISDYLTPRLASSLGVPFLSRAVLDLPSPESFADPVVRALKPNGLLVVFNPSISQIADFAKWAVTTRQPLRLERTAELPNSFLVAADEPTANDCGGGRPWDVRTVVPRNAASEGDIVQVMRPRVGDRVVGGGFVAVFRRLKPMDGVKEEEKVEEEKVEEE</sequence>
<dbReference type="GO" id="GO:0030488">
    <property type="term" value="P:tRNA methylation"/>
    <property type="evidence" value="ECO:0007669"/>
    <property type="project" value="InterPro"/>
</dbReference>
<feature type="region of interest" description="Disordered" evidence="4">
    <location>
        <begin position="182"/>
        <end position="253"/>
    </location>
</feature>
<dbReference type="EMBL" id="CABFNQ020000760">
    <property type="protein sequence ID" value="CAH0038717.1"/>
    <property type="molecule type" value="Genomic_DNA"/>
</dbReference>